<gene>
    <name evidence="3" type="ORF">P174DRAFT_425182</name>
</gene>
<keyword evidence="4" id="KW-1185">Reference proteome</keyword>
<feature type="transmembrane region" description="Helical" evidence="2">
    <location>
        <begin position="33"/>
        <end position="53"/>
    </location>
</feature>
<keyword evidence="2" id="KW-0472">Membrane</keyword>
<feature type="transmembrane region" description="Helical" evidence="2">
    <location>
        <begin position="153"/>
        <end position="172"/>
    </location>
</feature>
<evidence type="ECO:0000313" key="4">
    <source>
        <dbReference type="Proteomes" id="UP000234474"/>
    </source>
</evidence>
<proteinExistence type="predicted"/>
<feature type="region of interest" description="Disordered" evidence="1">
    <location>
        <begin position="331"/>
        <end position="352"/>
    </location>
</feature>
<feature type="transmembrane region" description="Helical" evidence="2">
    <location>
        <begin position="192"/>
        <end position="213"/>
    </location>
</feature>
<evidence type="ECO:0000313" key="3">
    <source>
        <dbReference type="EMBL" id="PKX89251.1"/>
    </source>
</evidence>
<organism evidence="3 4">
    <name type="scientific">Aspergillus novofumigatus (strain IBT 16806)</name>
    <dbReference type="NCBI Taxonomy" id="1392255"/>
    <lineage>
        <taxon>Eukaryota</taxon>
        <taxon>Fungi</taxon>
        <taxon>Dikarya</taxon>
        <taxon>Ascomycota</taxon>
        <taxon>Pezizomycotina</taxon>
        <taxon>Eurotiomycetes</taxon>
        <taxon>Eurotiomycetidae</taxon>
        <taxon>Eurotiales</taxon>
        <taxon>Aspergillaceae</taxon>
        <taxon>Aspergillus</taxon>
        <taxon>Aspergillus subgen. Fumigati</taxon>
    </lineage>
</organism>
<dbReference type="VEuPathDB" id="FungiDB:P174DRAFT_425182"/>
<accession>A0A2I1BVB5</accession>
<dbReference type="Proteomes" id="UP000234474">
    <property type="component" value="Unassembled WGS sequence"/>
</dbReference>
<protein>
    <submittedName>
        <fullName evidence="3">Uncharacterized protein</fullName>
    </submittedName>
</protein>
<dbReference type="PANTHER" id="PTHR37544">
    <property type="entry name" value="SPRAY-RELATED"/>
    <property type="match status" value="1"/>
</dbReference>
<feature type="compositionally biased region" description="Basic and acidic residues" evidence="1">
    <location>
        <begin position="333"/>
        <end position="352"/>
    </location>
</feature>
<dbReference type="AlphaFoldDB" id="A0A2I1BVB5"/>
<dbReference type="RefSeq" id="XP_024677846.1">
    <property type="nucleotide sequence ID" value="XM_024825266.1"/>
</dbReference>
<sequence>MSRLFNLTATPTKVDARKATRVAALAAISRTTLMVETILLAAVVLLLVLAVLYPRRLNFLRSDPGSIAAECRIIADLFLSDTVLARSDAQFHSVTTRQLRLWSKNFRCEWTGRPSERKINIVPLGRPLYSQVLALPTTRGGQDPGPHFLVPHWFLVECALLIGILVTFGLALSSLRVNDINDVTPRELTLTIFLIYGPTVVSSVISSLLASILRHLSVLEPWFPVRKSGTDGGLIRRSIAYLLPTADSPASPCQTSIFILARWATRNPAPMTSKNSLALYCTPSIQINEFEVLFDDQGTIASYKHAAATTDPRGQMLRNASESLGHFNRALKGNREEEEKRSLRAEEGSLQR</sequence>
<dbReference type="STRING" id="1392255.A0A2I1BVB5"/>
<comment type="caution">
    <text evidence="3">The sequence shown here is derived from an EMBL/GenBank/DDBJ whole genome shotgun (WGS) entry which is preliminary data.</text>
</comment>
<dbReference type="OrthoDB" id="3248909at2759"/>
<evidence type="ECO:0000256" key="1">
    <source>
        <dbReference type="SAM" id="MobiDB-lite"/>
    </source>
</evidence>
<evidence type="ECO:0000256" key="2">
    <source>
        <dbReference type="SAM" id="Phobius"/>
    </source>
</evidence>
<keyword evidence="2" id="KW-1133">Transmembrane helix</keyword>
<name>A0A2I1BVB5_ASPN1</name>
<reference evidence="4" key="1">
    <citation type="journal article" date="2018" name="Proc. Natl. Acad. Sci. U.S.A.">
        <title>Linking secondary metabolites to gene clusters through genome sequencing of six diverse Aspergillus species.</title>
        <authorList>
            <person name="Kaerboelling I."/>
            <person name="Vesth T.C."/>
            <person name="Frisvad J.C."/>
            <person name="Nybo J.L."/>
            <person name="Theobald S."/>
            <person name="Kuo A."/>
            <person name="Bowyer P."/>
            <person name="Matsuda Y."/>
            <person name="Mondo S."/>
            <person name="Lyhne E.K."/>
            <person name="Kogle M.E."/>
            <person name="Clum A."/>
            <person name="Lipzen A."/>
            <person name="Salamov A."/>
            <person name="Ngan C.Y."/>
            <person name="Daum C."/>
            <person name="Chiniquy J."/>
            <person name="Barry K."/>
            <person name="LaButti K."/>
            <person name="Haridas S."/>
            <person name="Simmons B.A."/>
            <person name="Magnuson J.K."/>
            <person name="Mortensen U.H."/>
            <person name="Larsen T.O."/>
            <person name="Grigoriev I.V."/>
            <person name="Baker S.E."/>
            <person name="Andersen M.R."/>
        </authorList>
    </citation>
    <scope>NUCLEOTIDE SEQUENCE [LARGE SCALE GENOMIC DNA]</scope>
    <source>
        <strain evidence="4">IBT 16806</strain>
    </source>
</reference>
<dbReference type="GeneID" id="36532591"/>
<dbReference type="PANTHER" id="PTHR37544:SF3">
    <property type="entry name" value="SPRAY"/>
    <property type="match status" value="1"/>
</dbReference>
<dbReference type="EMBL" id="MSZS01000010">
    <property type="protein sequence ID" value="PKX89251.1"/>
    <property type="molecule type" value="Genomic_DNA"/>
</dbReference>
<keyword evidence="2" id="KW-0812">Transmembrane</keyword>